<accession>A0AAV4MW75</accession>
<evidence type="ECO:0000313" key="2">
    <source>
        <dbReference type="Proteomes" id="UP001054945"/>
    </source>
</evidence>
<proteinExistence type="predicted"/>
<keyword evidence="2" id="KW-1185">Reference proteome</keyword>
<dbReference type="AlphaFoldDB" id="A0AAV4MW75"/>
<dbReference type="Proteomes" id="UP001054945">
    <property type="component" value="Unassembled WGS sequence"/>
</dbReference>
<name>A0AAV4MW75_CAEEX</name>
<organism evidence="1 2">
    <name type="scientific">Caerostris extrusa</name>
    <name type="common">Bark spider</name>
    <name type="synonym">Caerostris bankana</name>
    <dbReference type="NCBI Taxonomy" id="172846"/>
    <lineage>
        <taxon>Eukaryota</taxon>
        <taxon>Metazoa</taxon>
        <taxon>Ecdysozoa</taxon>
        <taxon>Arthropoda</taxon>
        <taxon>Chelicerata</taxon>
        <taxon>Arachnida</taxon>
        <taxon>Araneae</taxon>
        <taxon>Araneomorphae</taxon>
        <taxon>Entelegynae</taxon>
        <taxon>Araneoidea</taxon>
        <taxon>Araneidae</taxon>
        <taxon>Caerostris</taxon>
    </lineage>
</organism>
<protein>
    <submittedName>
        <fullName evidence="1">Uncharacterized protein</fullName>
    </submittedName>
</protein>
<comment type="caution">
    <text evidence="1">The sequence shown here is derived from an EMBL/GenBank/DDBJ whole genome shotgun (WGS) entry which is preliminary data.</text>
</comment>
<dbReference type="EMBL" id="BPLR01020282">
    <property type="protein sequence ID" value="GIX76742.1"/>
    <property type="molecule type" value="Genomic_DNA"/>
</dbReference>
<reference evidence="1 2" key="1">
    <citation type="submission" date="2021-06" db="EMBL/GenBank/DDBJ databases">
        <title>Caerostris extrusa draft genome.</title>
        <authorList>
            <person name="Kono N."/>
            <person name="Arakawa K."/>
        </authorList>
    </citation>
    <scope>NUCLEOTIDE SEQUENCE [LARGE SCALE GENOMIC DNA]</scope>
</reference>
<evidence type="ECO:0000313" key="1">
    <source>
        <dbReference type="EMBL" id="GIX76742.1"/>
    </source>
</evidence>
<sequence length="137" mass="15669">MPKSEEEDIHFTSKILVFLPNLNLLKAYTHRKQKGKKCCLIFSRSCIERIIACWREVGEIILYPARGFYGGEDKRDHLLSLPFACEAATHRNQQQLLEQASYTATTGLRTDDLFIRDQKRENNLKALLLGDITGATV</sequence>
<gene>
    <name evidence="1" type="ORF">CEXT_252571</name>
</gene>